<organism evidence="2 3">
    <name type="scientific">Allotamlana fucoidanivorans</name>
    <dbReference type="NCBI Taxonomy" id="2583814"/>
    <lineage>
        <taxon>Bacteria</taxon>
        <taxon>Pseudomonadati</taxon>
        <taxon>Bacteroidota</taxon>
        <taxon>Flavobacteriia</taxon>
        <taxon>Flavobacteriales</taxon>
        <taxon>Flavobacteriaceae</taxon>
        <taxon>Allotamlana</taxon>
    </lineage>
</organism>
<dbReference type="Proteomes" id="UP000308713">
    <property type="component" value="Unassembled WGS sequence"/>
</dbReference>
<gene>
    <name evidence="2" type="ORF">FGF67_05615</name>
</gene>
<dbReference type="Gene3D" id="2.60.40.10">
    <property type="entry name" value="Immunoglobulins"/>
    <property type="match status" value="2"/>
</dbReference>
<accession>A0A5C4SP16</accession>
<feature type="domain" description="Fibrobacter succinogenes major paralogous" evidence="1">
    <location>
        <begin position="346"/>
        <end position="539"/>
    </location>
</feature>
<dbReference type="InterPro" id="IPR011871">
    <property type="entry name" value="Fib_succ_major"/>
</dbReference>
<name>A0A5C4SP16_9FLAO</name>
<dbReference type="InterPro" id="IPR036116">
    <property type="entry name" value="FN3_sf"/>
</dbReference>
<dbReference type="OrthoDB" id="9805760at2"/>
<evidence type="ECO:0000313" key="3">
    <source>
        <dbReference type="Proteomes" id="UP000308713"/>
    </source>
</evidence>
<evidence type="ECO:0000313" key="2">
    <source>
        <dbReference type="EMBL" id="TNJ45858.1"/>
    </source>
</evidence>
<dbReference type="RefSeq" id="WP_139695557.1">
    <property type="nucleotide sequence ID" value="NZ_CP074074.1"/>
</dbReference>
<evidence type="ECO:0000259" key="1">
    <source>
        <dbReference type="Pfam" id="PF09603"/>
    </source>
</evidence>
<dbReference type="InterPro" id="IPR013783">
    <property type="entry name" value="Ig-like_fold"/>
</dbReference>
<dbReference type="AlphaFoldDB" id="A0A5C4SP16"/>
<keyword evidence="3" id="KW-1185">Reference proteome</keyword>
<proteinExistence type="predicted"/>
<dbReference type="EMBL" id="VDCS01000004">
    <property type="protein sequence ID" value="TNJ45858.1"/>
    <property type="molecule type" value="Genomic_DNA"/>
</dbReference>
<protein>
    <recommendedName>
        <fullName evidence="1">Fibrobacter succinogenes major paralogous domain-containing protein</fullName>
    </recommendedName>
</protein>
<sequence length="540" mass="60127">MKYIRNLFLLGVVSMLAPYLISCEDDDNGIVIPVISVSNVSPLDNAESIGYNPTFTWEASADNFENLKFDFYIGTEENKLGLRAQDIKDTQYKITKNTVMKGGVTYYWKVVAKDGFYDNESEVWSFTTAAPDVPVIESPLDKSLLFVSEGDVLLDWTDSAGPNGETAIYDVFIDTVNPPVNLATSFSGESEFNATSELTPDQRYYWRVVSRDGLGNSFSTETFSFDYLAAKEPVKPELSEEVEDGVLSLDESLVWGVALGANTLDVYIDTVNPPLNKVASDVTGEGYVVQTKDTPSDINDIKTFYAQVVAKNDDGESKSEVISFTPQVTGVYTDVRGSESLDYSWVRIGSQIWMSQNLRTKKLTTGEDLEKIIQPTSADYPITASTTTLYYDEHPADNGPIPGYPSFTAPWSDGDNGRVYSSKVPRNALIAPEGWHVITDTDISTIRAYVPNASDLLDEWYGGTDSYGANFLIAGYRYNNFTDDRPFGFRYVVEEGRVALWINPIAGTNDVWELYPAGNYRSYNQGNEHNRMFGIRLVKD</sequence>
<dbReference type="SUPFAM" id="SSF49265">
    <property type="entry name" value="Fibronectin type III"/>
    <property type="match status" value="1"/>
</dbReference>
<reference evidence="2 3" key="1">
    <citation type="submission" date="2019-05" db="EMBL/GenBank/DDBJ databases">
        <title>Tamlana fucoidanivorans sp. nov., isolated from the surface of algae collected from Fujian province in China.</title>
        <authorList>
            <person name="Li J."/>
        </authorList>
    </citation>
    <scope>NUCLEOTIDE SEQUENCE [LARGE SCALE GENOMIC DNA]</scope>
    <source>
        <strain evidence="2 3">CW2-9</strain>
    </source>
</reference>
<comment type="caution">
    <text evidence="2">The sequence shown here is derived from an EMBL/GenBank/DDBJ whole genome shotgun (WGS) entry which is preliminary data.</text>
</comment>
<dbReference type="Pfam" id="PF09603">
    <property type="entry name" value="Fib_succ_major"/>
    <property type="match status" value="1"/>
</dbReference>